<evidence type="ECO:0000256" key="3">
    <source>
        <dbReference type="ARBA" id="ARBA00011245"/>
    </source>
</evidence>
<comment type="catalytic activity">
    <reaction evidence="14">
        <text>D-maltose + ATP = alpha-maltose 1-phosphate + ADP + H(+)</text>
        <dbReference type="Rhea" id="RHEA:31915"/>
        <dbReference type="ChEBI" id="CHEBI:15378"/>
        <dbReference type="ChEBI" id="CHEBI:17306"/>
        <dbReference type="ChEBI" id="CHEBI:30616"/>
        <dbReference type="ChEBI" id="CHEBI:63576"/>
        <dbReference type="ChEBI" id="CHEBI:456216"/>
        <dbReference type="EC" id="2.7.1.175"/>
    </reaction>
</comment>
<keyword evidence="6" id="KW-0321">Glycogen metabolism</keyword>
<evidence type="ECO:0000259" key="16">
    <source>
        <dbReference type="Pfam" id="PF18085"/>
    </source>
</evidence>
<evidence type="ECO:0000256" key="6">
    <source>
        <dbReference type="ARBA" id="ARBA00022600"/>
    </source>
</evidence>
<evidence type="ECO:0000256" key="1">
    <source>
        <dbReference type="ARBA" id="ARBA00004964"/>
    </source>
</evidence>
<dbReference type="GO" id="GO:0005978">
    <property type="term" value="P:glycogen biosynthetic process"/>
    <property type="evidence" value="ECO:0007669"/>
    <property type="project" value="UniProtKB-UniPathway"/>
</dbReference>
<evidence type="ECO:0000256" key="5">
    <source>
        <dbReference type="ARBA" id="ARBA00013882"/>
    </source>
</evidence>
<dbReference type="Gene3D" id="3.90.1200.10">
    <property type="match status" value="1"/>
</dbReference>
<comment type="similarity">
    <text evidence="2">Belongs to the aminoglycoside phosphotransferase family.</text>
</comment>
<evidence type="ECO:0000313" key="17">
    <source>
        <dbReference type="EMBL" id="TDP91812.1"/>
    </source>
</evidence>
<reference evidence="17 18" key="1">
    <citation type="submission" date="2019-03" db="EMBL/GenBank/DDBJ databases">
        <title>Genomic Encyclopedia of Type Strains, Phase IV (KMG-IV): sequencing the most valuable type-strain genomes for metagenomic binning, comparative biology and taxonomic classification.</title>
        <authorList>
            <person name="Goeker M."/>
        </authorList>
    </citation>
    <scope>NUCLEOTIDE SEQUENCE [LARGE SCALE GENOMIC DNA]</scope>
    <source>
        <strain evidence="17 18">DSM 45361</strain>
    </source>
</reference>
<evidence type="ECO:0000256" key="7">
    <source>
        <dbReference type="ARBA" id="ARBA00022679"/>
    </source>
</evidence>
<evidence type="ECO:0000256" key="12">
    <source>
        <dbReference type="ARBA" id="ARBA00023277"/>
    </source>
</evidence>
<protein>
    <recommendedName>
        <fullName evidence="5">Maltokinase</fullName>
        <ecNumber evidence="4">2.7.1.175</ecNumber>
    </recommendedName>
    <alternativeName>
        <fullName evidence="13">Maltose-1-phosphate synthase</fullName>
    </alternativeName>
</protein>
<evidence type="ECO:0000256" key="15">
    <source>
        <dbReference type="SAM" id="MobiDB-lite"/>
    </source>
</evidence>
<dbReference type="GO" id="GO:0005524">
    <property type="term" value="F:ATP binding"/>
    <property type="evidence" value="ECO:0007669"/>
    <property type="project" value="UniProtKB-KW"/>
</dbReference>
<name>A0A4R6RXJ4_LABRH</name>
<dbReference type="SUPFAM" id="SSF56112">
    <property type="entry name" value="Protein kinase-like (PK-like)"/>
    <property type="match status" value="1"/>
</dbReference>
<comment type="pathway">
    <text evidence="1">Glycan biosynthesis; glycogen biosynthesis.</text>
</comment>
<evidence type="ECO:0000256" key="2">
    <source>
        <dbReference type="ARBA" id="ARBA00006219"/>
    </source>
</evidence>
<dbReference type="InterPro" id="IPR040999">
    <property type="entry name" value="Mak_N_cap"/>
</dbReference>
<dbReference type="GO" id="GO:0016301">
    <property type="term" value="F:kinase activity"/>
    <property type="evidence" value="ECO:0007669"/>
    <property type="project" value="UniProtKB-KW"/>
</dbReference>
<evidence type="ECO:0000256" key="8">
    <source>
        <dbReference type="ARBA" id="ARBA00022741"/>
    </source>
</evidence>
<evidence type="ECO:0000256" key="10">
    <source>
        <dbReference type="ARBA" id="ARBA00022840"/>
    </source>
</evidence>
<dbReference type="EC" id="2.7.1.175" evidence="4"/>
<accession>A0A4R6RXJ4</accession>
<dbReference type="InterPro" id="IPR011009">
    <property type="entry name" value="Kinase-like_dom_sf"/>
</dbReference>
<keyword evidence="10" id="KW-0067">ATP-binding</keyword>
<dbReference type="EMBL" id="SNXZ01000008">
    <property type="protein sequence ID" value="TDP91812.1"/>
    <property type="molecule type" value="Genomic_DNA"/>
</dbReference>
<organism evidence="17 18">
    <name type="scientific">Labedaea rhizosphaerae</name>
    <dbReference type="NCBI Taxonomy" id="598644"/>
    <lineage>
        <taxon>Bacteria</taxon>
        <taxon>Bacillati</taxon>
        <taxon>Actinomycetota</taxon>
        <taxon>Actinomycetes</taxon>
        <taxon>Pseudonocardiales</taxon>
        <taxon>Pseudonocardiaceae</taxon>
        <taxon>Labedaea</taxon>
    </lineage>
</organism>
<dbReference type="AlphaFoldDB" id="A0A4R6RXJ4"/>
<dbReference type="Pfam" id="PF18085">
    <property type="entry name" value="Mak_N_cap"/>
    <property type="match status" value="1"/>
</dbReference>
<evidence type="ECO:0000256" key="14">
    <source>
        <dbReference type="ARBA" id="ARBA00049067"/>
    </source>
</evidence>
<comment type="caution">
    <text evidence="17">The sequence shown here is derived from an EMBL/GenBank/DDBJ whole genome shotgun (WGS) entry which is preliminary data.</text>
</comment>
<evidence type="ECO:0000256" key="11">
    <source>
        <dbReference type="ARBA" id="ARBA00023056"/>
    </source>
</evidence>
<keyword evidence="11" id="KW-0320">Glycogen biosynthesis</keyword>
<evidence type="ECO:0000256" key="4">
    <source>
        <dbReference type="ARBA" id="ARBA00011962"/>
    </source>
</evidence>
<comment type="subunit">
    <text evidence="3">Monomer.</text>
</comment>
<dbReference type="UniPathway" id="UPA00164"/>
<gene>
    <name evidence="17" type="ORF">EV186_10821</name>
</gene>
<feature type="domain" description="Maltokinase N-terminal cap" evidence="16">
    <location>
        <begin position="18"/>
        <end position="89"/>
    </location>
</feature>
<proteinExistence type="inferred from homology"/>
<keyword evidence="7" id="KW-0808">Transferase</keyword>
<keyword evidence="8" id="KW-0547">Nucleotide-binding</keyword>
<feature type="region of interest" description="Disordered" evidence="15">
    <location>
        <begin position="226"/>
        <end position="246"/>
    </location>
</feature>
<sequence length="475" mass="51238">MTDRPELLEELAAALPRWLPSQRWFAGKDRPVTAVRPLASTVVLDGDPLLLHVVVEVVQDDRVEPYQLLVGHCSQPPDVSAASWITTDPVGLYEASGDADLTAVLLTKMIEGEQVGTLRFAHEPGVELEPGLRARPITSEQSNTSLVYGSRYILKLFRKLSTGENKDLVLHRALRDVGSTHIAQPLGSITGELAGEPVTVGMLQQFLPDAVDGWAMATTSVRDLMAAPSTPEDPGAQPHPDEVGGDFAGEAERLGASVAEVHADLARALGSEPVDAGELDRTVKAMLDRLDAVAARVPDLIPHVPALRSAFEQVRGLREETGIITMQSIHGDLHLGQVLRTVGGWLLIDFEGEPAASVDERRALRSPLRDVAGMLRSFDYAAHSLLVGQDADEAHVERALEWATRNREAFCEGYAAAVAGGTAGLGDPREQSTLLRAFELDKAVYEVSYEHANRPDWLGVPLASIARITDGGDRT</sequence>
<keyword evidence="9 17" id="KW-0418">Kinase</keyword>
<evidence type="ECO:0000313" key="18">
    <source>
        <dbReference type="Proteomes" id="UP000295444"/>
    </source>
</evidence>
<keyword evidence="12" id="KW-0119">Carbohydrate metabolism</keyword>
<dbReference type="Proteomes" id="UP000295444">
    <property type="component" value="Unassembled WGS sequence"/>
</dbReference>
<dbReference type="OrthoDB" id="3787729at2"/>
<evidence type="ECO:0000256" key="13">
    <source>
        <dbReference type="ARBA" id="ARBA00031251"/>
    </source>
</evidence>
<keyword evidence="18" id="KW-1185">Reference proteome</keyword>
<dbReference type="RefSeq" id="WP_133853400.1">
    <property type="nucleotide sequence ID" value="NZ_SNXZ01000008.1"/>
</dbReference>
<evidence type="ECO:0000256" key="9">
    <source>
        <dbReference type="ARBA" id="ARBA00022777"/>
    </source>
</evidence>